<reference evidence="2 4" key="2">
    <citation type="submission" date="2017-06" db="EMBL/GenBank/DDBJ databases">
        <title>Updating the genomic taxonomy and epidemiology of Campylobacter hyointestinalis; discovery in New Zealand farmed ruminants.</title>
        <authorList>
            <person name="Wilkinson D.A."/>
            <person name="Fayaz A."/>
            <person name="Biggs P.J."/>
            <person name="Midwinter A.C."/>
        </authorList>
    </citation>
    <scope>NUCLEOTIDE SEQUENCE [LARGE SCALE GENOMIC DNA]</scope>
    <source>
        <strain evidence="2 4">S1614a</strain>
    </source>
</reference>
<keyword evidence="3" id="KW-1185">Reference proteome</keyword>
<dbReference type="EMBL" id="FAVB01000005">
    <property type="protein sequence ID" value="CUU87846.1"/>
    <property type="molecule type" value="Genomic_DNA"/>
</dbReference>
<reference evidence="1 3" key="1">
    <citation type="submission" date="2015-11" db="EMBL/GenBank/DDBJ databases">
        <authorList>
            <consortium name="Pathogen Informatics"/>
        </authorList>
    </citation>
    <scope>NUCLEOTIDE SEQUENCE [LARGE SCALE GENOMIC DNA]</scope>
    <source>
        <strain evidence="1 3">006A-0059</strain>
    </source>
</reference>
<evidence type="ECO:0000313" key="3">
    <source>
        <dbReference type="Proteomes" id="UP000052237"/>
    </source>
</evidence>
<dbReference type="AlphaFoldDB" id="A0A0S4SSZ3"/>
<gene>
    <name evidence="2" type="ORF">CDQ78_03900</name>
    <name evidence="1" type="ORF">ERS686654_01815</name>
</gene>
<protein>
    <submittedName>
        <fullName evidence="2">Phage tail assembly protein</fullName>
    </submittedName>
</protein>
<organism evidence="1 3">
    <name type="scientific">Campylobacter hyointestinalis subsp. hyointestinalis</name>
    <dbReference type="NCBI Taxonomy" id="91352"/>
    <lineage>
        <taxon>Bacteria</taxon>
        <taxon>Pseudomonadati</taxon>
        <taxon>Campylobacterota</taxon>
        <taxon>Epsilonproteobacteria</taxon>
        <taxon>Campylobacterales</taxon>
        <taxon>Campylobacteraceae</taxon>
        <taxon>Campylobacter</taxon>
    </lineage>
</organism>
<dbReference type="Pfam" id="PF10109">
    <property type="entry name" value="Phage_TAC_7"/>
    <property type="match status" value="1"/>
</dbReference>
<dbReference type="EMBL" id="NIQP01000003">
    <property type="protein sequence ID" value="PPB72084.1"/>
    <property type="molecule type" value="Genomic_DNA"/>
</dbReference>
<dbReference type="InterPro" id="IPR019289">
    <property type="entry name" value="Phage_tail_E/E"/>
</dbReference>
<dbReference type="RefSeq" id="WP_059429500.1">
    <property type="nucleotide sequence ID" value="NZ_FAVB01000005.1"/>
</dbReference>
<evidence type="ECO:0000313" key="1">
    <source>
        <dbReference type="EMBL" id="CUU87846.1"/>
    </source>
</evidence>
<dbReference type="Proteomes" id="UP000239685">
    <property type="component" value="Unassembled WGS sequence"/>
</dbReference>
<proteinExistence type="predicted"/>
<sequence>MQKKIIEEKGNKYTVIKLSDDKEIKIRHPKGRDLRFAMSGTKTDEATLTFKLASNLTCLSEAELDELEAKDCATILKEVSSFLA</sequence>
<accession>A0A855N3E6</accession>
<dbReference type="Proteomes" id="UP000052237">
    <property type="component" value="Unassembled WGS sequence"/>
</dbReference>
<evidence type="ECO:0000313" key="2">
    <source>
        <dbReference type="EMBL" id="PPB72084.1"/>
    </source>
</evidence>
<evidence type="ECO:0000313" key="4">
    <source>
        <dbReference type="Proteomes" id="UP000239685"/>
    </source>
</evidence>
<accession>A0A0S4SSZ3</accession>
<comment type="caution">
    <text evidence="1">The sequence shown here is derived from an EMBL/GenBank/DDBJ whole genome shotgun (WGS) entry which is preliminary data.</text>
</comment>
<name>A0A0S4SSZ3_CAMHY</name>